<evidence type="ECO:0000256" key="1">
    <source>
        <dbReference type="SAM" id="Phobius"/>
    </source>
</evidence>
<accession>A0A2P8H6R1</accession>
<keyword evidence="1" id="KW-0812">Transmembrane</keyword>
<keyword evidence="1" id="KW-0472">Membrane</keyword>
<reference evidence="2 3" key="1">
    <citation type="submission" date="2018-03" db="EMBL/GenBank/DDBJ databases">
        <title>Genomic Encyclopedia of Type Strains, Phase III (KMG-III): the genomes of soil and plant-associated and newly described type strains.</title>
        <authorList>
            <person name="Whitman W."/>
        </authorList>
    </citation>
    <scope>NUCLEOTIDE SEQUENCE [LARGE SCALE GENOMIC DNA]</scope>
    <source>
        <strain evidence="2 3">CGMCC 1.12259</strain>
    </source>
</reference>
<dbReference type="InterPro" id="IPR018672">
    <property type="entry name" value="DUF2140"/>
</dbReference>
<dbReference type="EMBL" id="PYAT01000001">
    <property type="protein sequence ID" value="PSL41893.1"/>
    <property type="molecule type" value="Genomic_DNA"/>
</dbReference>
<gene>
    <name evidence="2" type="ORF">B0H99_101139</name>
</gene>
<dbReference type="RefSeq" id="WP_106531699.1">
    <property type="nucleotide sequence ID" value="NZ_PYAT01000001.1"/>
</dbReference>
<dbReference type="Pfam" id="PF09911">
    <property type="entry name" value="DUF2140"/>
    <property type="match status" value="1"/>
</dbReference>
<sequence>MRKWQLAFFVLLAINILTVMGFFFYVTTPAKDYSSFGAAKRAQVEGNSLMVQTTKADFEGIANTYIQKEMANSPIPLTLTLNGEVNLSTELVVFSQALPILMKFEPYVQEDGNLLLKQQSVEIGMLDIPPESALKLLRDSVDLPNFMEVNPAQEAVLLKLTEIPLDDGISVRASSFNLEEDEILLQVTIQP</sequence>
<dbReference type="OrthoDB" id="2412610at2"/>
<name>A0A2P8H6R1_9BACL</name>
<evidence type="ECO:0000313" key="3">
    <source>
        <dbReference type="Proteomes" id="UP000242682"/>
    </source>
</evidence>
<proteinExistence type="predicted"/>
<keyword evidence="3" id="KW-1185">Reference proteome</keyword>
<feature type="transmembrane region" description="Helical" evidence="1">
    <location>
        <begin position="6"/>
        <end position="26"/>
    </location>
</feature>
<keyword evidence="1" id="KW-1133">Transmembrane helix</keyword>
<organism evidence="2 3">
    <name type="scientific">Planomicrobium soli</name>
    <dbReference type="NCBI Taxonomy" id="1176648"/>
    <lineage>
        <taxon>Bacteria</taxon>
        <taxon>Bacillati</taxon>
        <taxon>Bacillota</taxon>
        <taxon>Bacilli</taxon>
        <taxon>Bacillales</taxon>
        <taxon>Caryophanaceae</taxon>
        <taxon>Planomicrobium</taxon>
    </lineage>
</organism>
<protein>
    <submittedName>
        <fullName evidence="2">Uncharacterized protein YpmS</fullName>
    </submittedName>
</protein>
<evidence type="ECO:0000313" key="2">
    <source>
        <dbReference type="EMBL" id="PSL41893.1"/>
    </source>
</evidence>
<comment type="caution">
    <text evidence="2">The sequence shown here is derived from an EMBL/GenBank/DDBJ whole genome shotgun (WGS) entry which is preliminary data.</text>
</comment>
<dbReference type="Proteomes" id="UP000242682">
    <property type="component" value="Unassembled WGS sequence"/>
</dbReference>
<dbReference type="AlphaFoldDB" id="A0A2P8H6R1"/>